<evidence type="ECO:0000256" key="11">
    <source>
        <dbReference type="ARBA" id="ARBA00023180"/>
    </source>
</evidence>
<keyword evidence="9" id="KW-0472">Membrane</keyword>
<evidence type="ECO:0000256" key="2">
    <source>
        <dbReference type="ARBA" id="ARBA00006003"/>
    </source>
</evidence>
<dbReference type="InterPro" id="IPR038578">
    <property type="entry name" value="GT29-like_sf"/>
</dbReference>
<dbReference type="GO" id="GO:0006491">
    <property type="term" value="P:N-glycan processing"/>
    <property type="evidence" value="ECO:0007669"/>
    <property type="project" value="TreeGrafter"/>
</dbReference>
<feature type="chain" id="PRO_5017270293" evidence="13">
    <location>
        <begin position="18"/>
        <end position="345"/>
    </location>
</feature>
<feature type="signal peptide" evidence="13">
    <location>
        <begin position="1"/>
        <end position="17"/>
    </location>
</feature>
<evidence type="ECO:0000256" key="9">
    <source>
        <dbReference type="ARBA" id="ARBA00023136"/>
    </source>
</evidence>
<organism evidence="14 15">
    <name type="scientific">Periophthalmus magnuspinnatus</name>
    <dbReference type="NCBI Taxonomy" id="409849"/>
    <lineage>
        <taxon>Eukaryota</taxon>
        <taxon>Metazoa</taxon>
        <taxon>Chordata</taxon>
        <taxon>Craniata</taxon>
        <taxon>Vertebrata</taxon>
        <taxon>Euteleostomi</taxon>
        <taxon>Actinopterygii</taxon>
        <taxon>Neopterygii</taxon>
        <taxon>Teleostei</taxon>
        <taxon>Neoteleostei</taxon>
        <taxon>Acanthomorphata</taxon>
        <taxon>Gobiaria</taxon>
        <taxon>Gobiiformes</taxon>
        <taxon>Gobioidei</taxon>
        <taxon>Gobiidae</taxon>
        <taxon>Oxudercinae</taxon>
        <taxon>Periophthalmus</taxon>
    </lineage>
</organism>
<keyword evidence="10" id="KW-1015">Disulfide bond</keyword>
<dbReference type="PANTHER" id="PTHR11987">
    <property type="entry name" value="ALPHA-2,8-SIALYLTRANSFERASE"/>
    <property type="match status" value="1"/>
</dbReference>
<dbReference type="InterPro" id="IPR050943">
    <property type="entry name" value="Glycosyltr_29_Sialyltrsf"/>
</dbReference>
<dbReference type="GO" id="GO:0003828">
    <property type="term" value="F:alpha-N-acetylneuraminate alpha-2,8-sialyltransferase activity"/>
    <property type="evidence" value="ECO:0007669"/>
    <property type="project" value="TreeGrafter"/>
</dbReference>
<evidence type="ECO:0000256" key="10">
    <source>
        <dbReference type="ARBA" id="ARBA00023157"/>
    </source>
</evidence>
<comment type="subcellular location">
    <subcellularLocation>
        <location evidence="1">Golgi apparatus membrane</location>
        <topology evidence="1">Single-pass type II membrane protein</topology>
    </subcellularLocation>
</comment>
<dbReference type="InterPro" id="IPR012163">
    <property type="entry name" value="Sialyl_trans"/>
</dbReference>
<keyword evidence="7" id="KW-1133">Transmembrane helix</keyword>
<sequence length="345" mass="38579">MVMYVFALLSLFRQAAVRINPTPGSSSVTGVTGAEGPSSRQAGNWTFNHTLANLIRKEILHFLDPVRDMSILRGAVSPGDTVHYVLDRHSSTHISDTLYRLLPSNPPLRRQYHHSCAIVGNSGILLNSRCGHQIDQHPFVIRCNLAPVEEFSVDVGSRTDLVTMNPSVVQRAFGDLLTDEWRQRFAHRLRALGSSVLWVPAFMAKGGEERVEWALRLIQEQGLDVRTAVPSLRLLHAVRGYWLTKHVPIKRPSTGLLMYTLATRFCSQLHLYGFWPFPLDSHGAPVKYHYYDQLTYHYTSSAGPHVMPLEYRTLSALHSQGALQLHTGPCEPAETTGGRTEGLVV</sequence>
<dbReference type="GO" id="GO:0000139">
    <property type="term" value="C:Golgi membrane"/>
    <property type="evidence" value="ECO:0007669"/>
    <property type="project" value="UniProtKB-SubCell"/>
</dbReference>
<keyword evidence="15" id="KW-1185">Reference proteome</keyword>
<reference evidence="14" key="2">
    <citation type="submission" date="2025-09" db="UniProtKB">
        <authorList>
            <consortium name="Ensembl"/>
        </authorList>
    </citation>
    <scope>IDENTIFICATION</scope>
</reference>
<evidence type="ECO:0000256" key="5">
    <source>
        <dbReference type="ARBA" id="ARBA00022692"/>
    </source>
</evidence>
<keyword evidence="5" id="KW-0812">Transmembrane</keyword>
<evidence type="ECO:0000256" key="8">
    <source>
        <dbReference type="ARBA" id="ARBA00023034"/>
    </source>
</evidence>
<dbReference type="InterPro" id="IPR001675">
    <property type="entry name" value="Glyco_trans_29"/>
</dbReference>
<keyword evidence="4" id="KW-0808">Transferase</keyword>
<dbReference type="Gene3D" id="3.90.1480.20">
    <property type="entry name" value="Glycosyl transferase family 29"/>
    <property type="match status" value="1"/>
</dbReference>
<dbReference type="FunFam" id="3.90.1480.20:FF:000001">
    <property type="entry name" value="ST8 alpha-N-acetyl-neuraminide alpha-2,8-sialyltransferase 2"/>
    <property type="match status" value="1"/>
</dbReference>
<dbReference type="Proteomes" id="UP000261520">
    <property type="component" value="Unplaced"/>
</dbReference>
<protein>
    <submittedName>
        <fullName evidence="14">Uncharacterized protein</fullName>
    </submittedName>
</protein>
<keyword evidence="8" id="KW-0333">Golgi apparatus</keyword>
<keyword evidence="11" id="KW-0325">Glycoprotein</keyword>
<evidence type="ECO:0000256" key="6">
    <source>
        <dbReference type="ARBA" id="ARBA00022968"/>
    </source>
</evidence>
<evidence type="ECO:0000256" key="4">
    <source>
        <dbReference type="ARBA" id="ARBA00022679"/>
    </source>
</evidence>
<evidence type="ECO:0000256" key="1">
    <source>
        <dbReference type="ARBA" id="ARBA00004323"/>
    </source>
</evidence>
<dbReference type="Pfam" id="PF00777">
    <property type="entry name" value="Glyco_transf_29"/>
    <property type="match status" value="1"/>
</dbReference>
<accession>A0A3B4A689</accession>
<keyword evidence="13" id="KW-0732">Signal</keyword>
<keyword evidence="3" id="KW-0328">Glycosyltransferase</keyword>
<evidence type="ECO:0000256" key="13">
    <source>
        <dbReference type="SAM" id="SignalP"/>
    </source>
</evidence>
<reference evidence="14" key="1">
    <citation type="submission" date="2025-08" db="UniProtKB">
        <authorList>
            <consortium name="Ensembl"/>
        </authorList>
    </citation>
    <scope>IDENTIFICATION</scope>
</reference>
<keyword evidence="6" id="KW-0735">Signal-anchor</keyword>
<evidence type="ECO:0000256" key="12">
    <source>
        <dbReference type="PIRSR" id="PIRSR005557-2"/>
    </source>
</evidence>
<dbReference type="Ensembl" id="ENSPMGT00000012814.1">
    <property type="protein sequence ID" value="ENSPMGP00000012006.1"/>
    <property type="gene ID" value="ENSPMGG00000009937.1"/>
</dbReference>
<dbReference type="AlphaFoldDB" id="A0A3B4A689"/>
<evidence type="ECO:0000313" key="14">
    <source>
        <dbReference type="Ensembl" id="ENSPMGP00000012006.1"/>
    </source>
</evidence>
<evidence type="ECO:0000313" key="15">
    <source>
        <dbReference type="Proteomes" id="UP000261520"/>
    </source>
</evidence>
<dbReference type="STRING" id="409849.ENSPMGP00000012006"/>
<feature type="disulfide bond" evidence="12">
    <location>
        <begin position="116"/>
        <end position="266"/>
    </location>
</feature>
<proteinExistence type="inferred from homology"/>
<evidence type="ECO:0000256" key="7">
    <source>
        <dbReference type="ARBA" id="ARBA00022989"/>
    </source>
</evidence>
<name>A0A3B4A689_9GOBI</name>
<evidence type="ECO:0000256" key="3">
    <source>
        <dbReference type="ARBA" id="ARBA00022676"/>
    </source>
</evidence>
<dbReference type="GO" id="GO:0009311">
    <property type="term" value="P:oligosaccharide metabolic process"/>
    <property type="evidence" value="ECO:0007669"/>
    <property type="project" value="TreeGrafter"/>
</dbReference>
<dbReference type="PANTHER" id="PTHR11987:SF30">
    <property type="entry name" value="ALPHA-2,8-SIALYLTRANSFERASE 8B"/>
    <property type="match status" value="1"/>
</dbReference>
<comment type="similarity">
    <text evidence="2">Belongs to the glycosyltransferase 29 family.</text>
</comment>
<dbReference type="PIRSF" id="PIRSF005557">
    <property type="entry name" value="Sialyl_trans"/>
    <property type="match status" value="1"/>
</dbReference>